<dbReference type="AlphaFoldDB" id="A0A0F8YJZ8"/>
<name>A0A0F8YJZ8_9ZZZZ</name>
<organism evidence="1">
    <name type="scientific">marine sediment metagenome</name>
    <dbReference type="NCBI Taxonomy" id="412755"/>
    <lineage>
        <taxon>unclassified sequences</taxon>
        <taxon>metagenomes</taxon>
        <taxon>ecological metagenomes</taxon>
    </lineage>
</organism>
<accession>A0A0F8YJZ8</accession>
<comment type="caution">
    <text evidence="1">The sequence shown here is derived from an EMBL/GenBank/DDBJ whole genome shotgun (WGS) entry which is preliminary data.</text>
</comment>
<dbReference type="Gene3D" id="2.60.120.560">
    <property type="entry name" value="Exo-inulinase, domain 1"/>
    <property type="match status" value="1"/>
</dbReference>
<dbReference type="SUPFAM" id="SSF49899">
    <property type="entry name" value="Concanavalin A-like lectins/glucanases"/>
    <property type="match status" value="1"/>
</dbReference>
<sequence length="244" mass="25668">MRTRTASVLLAALCALALCGTGCQTTTQTGDQAAVKTRVVAPKTSVVAVETSVVAPPGWKLAYKADFTNAKAADQWVKNNAVVTVEKGSLVVKPEGAEEVQIMLKAAKFPGSVRVEFVGSLTGDTISDLTCMLNGDEYGYSNAYILQFGGRGNSLSRLLVADDPVPGTVNDAAVVTPGKKHRVVATNDGGKITLEVDGKQIFSHVETDPFAGAGHDMIGFYTWDCTLTLDKLVVYTKAAGKPAK</sequence>
<gene>
    <name evidence="1" type="ORF">LCGC14_2810440</name>
</gene>
<evidence type="ECO:0000313" key="1">
    <source>
        <dbReference type="EMBL" id="KKK81738.1"/>
    </source>
</evidence>
<protein>
    <recommendedName>
        <fullName evidence="2">3-keto-disaccharide hydrolase domain-containing protein</fullName>
    </recommendedName>
</protein>
<evidence type="ECO:0008006" key="2">
    <source>
        <dbReference type="Google" id="ProtNLM"/>
    </source>
</evidence>
<dbReference type="InterPro" id="IPR013320">
    <property type="entry name" value="ConA-like_dom_sf"/>
</dbReference>
<proteinExistence type="predicted"/>
<dbReference type="EMBL" id="LAZR01052991">
    <property type="protein sequence ID" value="KKK81738.1"/>
    <property type="molecule type" value="Genomic_DNA"/>
</dbReference>
<reference evidence="1" key="1">
    <citation type="journal article" date="2015" name="Nature">
        <title>Complex archaea that bridge the gap between prokaryotes and eukaryotes.</title>
        <authorList>
            <person name="Spang A."/>
            <person name="Saw J.H."/>
            <person name="Jorgensen S.L."/>
            <person name="Zaremba-Niedzwiedzka K."/>
            <person name="Martijn J."/>
            <person name="Lind A.E."/>
            <person name="van Eijk R."/>
            <person name="Schleper C."/>
            <person name="Guy L."/>
            <person name="Ettema T.J."/>
        </authorList>
    </citation>
    <scope>NUCLEOTIDE SEQUENCE</scope>
</reference>